<dbReference type="PANTHER" id="PTHR24416">
    <property type="entry name" value="TYROSINE-PROTEIN KINASE RECEPTOR"/>
    <property type="match status" value="1"/>
</dbReference>
<keyword evidence="3" id="KW-0067">ATP-binding</keyword>
<dbReference type="PROSITE" id="PS00107">
    <property type="entry name" value="PROTEIN_KINASE_ATP"/>
    <property type="match status" value="1"/>
</dbReference>
<keyword evidence="3" id="KW-0547">Nucleotide-binding</keyword>
<dbReference type="InterPro" id="IPR017441">
    <property type="entry name" value="Protein_kinase_ATP_BS"/>
</dbReference>
<evidence type="ECO:0000313" key="8">
    <source>
        <dbReference type="Proteomes" id="UP000272942"/>
    </source>
</evidence>
<evidence type="ECO:0000256" key="3">
    <source>
        <dbReference type="PROSITE-ProRule" id="PRU10141"/>
    </source>
</evidence>
<feature type="transmembrane region" description="Helical" evidence="5">
    <location>
        <begin position="460"/>
        <end position="481"/>
    </location>
</feature>
<feature type="region of interest" description="Disordered" evidence="4">
    <location>
        <begin position="1"/>
        <end position="37"/>
    </location>
</feature>
<keyword evidence="8" id="KW-1185">Reference proteome</keyword>
<dbReference type="InterPro" id="IPR011009">
    <property type="entry name" value="Kinase-like_dom_sf"/>
</dbReference>
<accession>A0A3P8FLF6</accession>
<dbReference type="InterPro" id="IPR050122">
    <property type="entry name" value="RTK"/>
</dbReference>
<dbReference type="EMBL" id="UZAN01040682">
    <property type="protein sequence ID" value="VDP70531.1"/>
    <property type="molecule type" value="Genomic_DNA"/>
</dbReference>
<organism evidence="7 8">
    <name type="scientific">Echinostoma caproni</name>
    <dbReference type="NCBI Taxonomy" id="27848"/>
    <lineage>
        <taxon>Eukaryota</taxon>
        <taxon>Metazoa</taxon>
        <taxon>Spiralia</taxon>
        <taxon>Lophotrochozoa</taxon>
        <taxon>Platyhelminthes</taxon>
        <taxon>Trematoda</taxon>
        <taxon>Digenea</taxon>
        <taxon>Plagiorchiida</taxon>
        <taxon>Echinostomata</taxon>
        <taxon>Echinostomatoidea</taxon>
        <taxon>Echinostomatidae</taxon>
        <taxon>Echinostoma</taxon>
    </lineage>
</organism>
<feature type="compositionally biased region" description="Basic and acidic residues" evidence="4">
    <location>
        <begin position="20"/>
        <end position="29"/>
    </location>
</feature>
<feature type="region of interest" description="Disordered" evidence="4">
    <location>
        <begin position="527"/>
        <end position="573"/>
    </location>
</feature>
<dbReference type="Gene3D" id="2.60.40.1770">
    <property type="entry name" value="ephrin a2 ectodomain"/>
    <property type="match status" value="1"/>
</dbReference>
<dbReference type="GO" id="GO:0043235">
    <property type="term" value="C:receptor complex"/>
    <property type="evidence" value="ECO:0007669"/>
    <property type="project" value="TreeGrafter"/>
</dbReference>
<dbReference type="InterPro" id="IPR008266">
    <property type="entry name" value="Tyr_kinase_AS"/>
</dbReference>
<evidence type="ECO:0000256" key="4">
    <source>
        <dbReference type="SAM" id="MobiDB-lite"/>
    </source>
</evidence>
<keyword evidence="5" id="KW-1133">Transmembrane helix</keyword>
<dbReference type="GO" id="GO:0004714">
    <property type="term" value="F:transmembrane receptor protein tyrosine kinase activity"/>
    <property type="evidence" value="ECO:0007669"/>
    <property type="project" value="UniProtKB-EC"/>
</dbReference>
<protein>
    <recommendedName>
        <fullName evidence="6">Protein kinase domain-containing protein</fullName>
    </recommendedName>
</protein>
<reference evidence="7 8" key="1">
    <citation type="submission" date="2018-11" db="EMBL/GenBank/DDBJ databases">
        <authorList>
            <consortium name="Pathogen Informatics"/>
        </authorList>
    </citation>
    <scope>NUCLEOTIDE SEQUENCE [LARGE SCALE GENOMIC DNA]</scope>
    <source>
        <strain evidence="7 8">Egypt</strain>
    </source>
</reference>
<dbReference type="Gene3D" id="2.60.120.260">
    <property type="entry name" value="Galactose-binding domain-like"/>
    <property type="match status" value="1"/>
</dbReference>
<evidence type="ECO:0000256" key="1">
    <source>
        <dbReference type="ARBA" id="ARBA00004167"/>
    </source>
</evidence>
<dbReference type="SMART" id="SM00219">
    <property type="entry name" value="TyrKc"/>
    <property type="match status" value="1"/>
</dbReference>
<keyword evidence="5" id="KW-0812">Transmembrane</keyword>
<comment type="subcellular location">
    <subcellularLocation>
        <location evidence="1">Membrane</location>
        <topology evidence="1">Single-pass membrane protein</topology>
    </subcellularLocation>
</comment>
<evidence type="ECO:0000256" key="2">
    <source>
        <dbReference type="ARBA" id="ARBA00051243"/>
    </source>
</evidence>
<sequence length="709" mass="79143">MANLTLNDVTYRKTTPNHTKSTEVNHTAEQKQATENPTERVALYVNRLKPQGMFMALAVRDPGSCSTLRRVHIFHQVCRQFTHELVFYPRLVPTDDTVTSWVQGRCVSGAVQQFPVPLPKLSCQPDGKWVIRDSQALGNNLLTGFITQEAEIWQASCVCDIGFGIVGDTTSGNQSCENIHASNAFDQMSYGVPFIREVLHKQCGWIQERLDGIESEMYDADLATCCLKVQTLVIGLALGKTYTMTVTSRNDLSDIFPKTALEDSSTSVTFTLPEEIPVTVDALQMETIERTQFNTSFASLDLQHPRDERTQTRNQSEGQTMIRVTWKPPAQNDLSLAETETWVGMPEYQVYVWMQRANHPIMSEVTGGPIRPVLVHFLSDTVLHFADLPNQATIKVWVRPRTPRGWGTFTKTTFHYPPSVNDEGGIKWPSKVTETDPAFYSADASDSASDTQTDRGSAKIIWLSLLLAFALILLVALFVFLKLRKRTFLRRGSSLNHMEPEKSGEPQPLMTSAGVIDESKVLEDLRFDDEPNSPATDEQDVKDATSGNLSGHSSKNGLSNGHNTKSNVTREIDPKQLKIDKTIGEGEFGEVCSGVLGSNCLVAVKMLRLDVPDKAKQDFLKEGPGQNTELSGLMQMLLDICEGMKFISAQGYVHRDLAARNILLDAKNRCKISDFGLARKIGENSEDDDAYTLKITELEWRFLFDETDL</sequence>
<feature type="compositionally biased region" description="Polar residues" evidence="4">
    <location>
        <begin position="1"/>
        <end position="19"/>
    </location>
</feature>
<comment type="catalytic activity">
    <reaction evidence="2">
        <text>L-tyrosyl-[protein] + ATP = O-phospho-L-tyrosyl-[protein] + ADP + H(+)</text>
        <dbReference type="Rhea" id="RHEA:10596"/>
        <dbReference type="Rhea" id="RHEA-COMP:10136"/>
        <dbReference type="Rhea" id="RHEA-COMP:20101"/>
        <dbReference type="ChEBI" id="CHEBI:15378"/>
        <dbReference type="ChEBI" id="CHEBI:30616"/>
        <dbReference type="ChEBI" id="CHEBI:46858"/>
        <dbReference type="ChEBI" id="CHEBI:61978"/>
        <dbReference type="ChEBI" id="CHEBI:456216"/>
        <dbReference type="EC" id="2.7.10.1"/>
    </reaction>
</comment>
<name>A0A3P8FLF6_9TREM</name>
<dbReference type="GO" id="GO:0005524">
    <property type="term" value="F:ATP binding"/>
    <property type="evidence" value="ECO:0007669"/>
    <property type="project" value="UniProtKB-UniRule"/>
</dbReference>
<feature type="compositionally biased region" description="Polar residues" evidence="4">
    <location>
        <begin position="545"/>
        <end position="567"/>
    </location>
</feature>
<dbReference type="InterPro" id="IPR020635">
    <property type="entry name" value="Tyr_kinase_cat_dom"/>
</dbReference>
<evidence type="ECO:0000313" key="7">
    <source>
        <dbReference type="EMBL" id="VDP70531.1"/>
    </source>
</evidence>
<proteinExistence type="predicted"/>
<dbReference type="SUPFAM" id="SSF56112">
    <property type="entry name" value="Protein kinase-like (PK-like)"/>
    <property type="match status" value="1"/>
</dbReference>
<dbReference type="Gene3D" id="3.30.200.20">
    <property type="entry name" value="Phosphorylase Kinase, domain 1"/>
    <property type="match status" value="1"/>
</dbReference>
<dbReference type="PROSITE" id="PS50011">
    <property type="entry name" value="PROTEIN_KINASE_DOM"/>
    <property type="match status" value="1"/>
</dbReference>
<evidence type="ECO:0000259" key="6">
    <source>
        <dbReference type="PROSITE" id="PS50011"/>
    </source>
</evidence>
<feature type="domain" description="Protein kinase" evidence="6">
    <location>
        <begin position="483"/>
        <end position="709"/>
    </location>
</feature>
<gene>
    <name evidence="7" type="ORF">ECPE_LOCUS3774</name>
</gene>
<dbReference type="Gene3D" id="1.10.510.10">
    <property type="entry name" value="Transferase(Phosphotransferase) domain 1"/>
    <property type="match status" value="1"/>
</dbReference>
<dbReference type="GO" id="GO:0005886">
    <property type="term" value="C:plasma membrane"/>
    <property type="evidence" value="ECO:0007669"/>
    <property type="project" value="TreeGrafter"/>
</dbReference>
<dbReference type="AlphaFoldDB" id="A0A3P8FLF6"/>
<evidence type="ECO:0000256" key="5">
    <source>
        <dbReference type="SAM" id="Phobius"/>
    </source>
</evidence>
<dbReference type="InterPro" id="IPR000719">
    <property type="entry name" value="Prot_kinase_dom"/>
</dbReference>
<dbReference type="PROSITE" id="PS00109">
    <property type="entry name" value="PROTEIN_KINASE_TYR"/>
    <property type="match status" value="1"/>
</dbReference>
<dbReference type="Proteomes" id="UP000272942">
    <property type="component" value="Unassembled WGS sequence"/>
</dbReference>
<dbReference type="OrthoDB" id="4062651at2759"/>
<dbReference type="Pfam" id="PF07714">
    <property type="entry name" value="PK_Tyr_Ser-Thr"/>
    <property type="match status" value="1"/>
</dbReference>
<dbReference type="InterPro" id="IPR001245">
    <property type="entry name" value="Ser-Thr/Tyr_kinase_cat_dom"/>
</dbReference>
<dbReference type="PANTHER" id="PTHR24416:SF631">
    <property type="entry name" value="SERINE_THREONINE_TYROSINE KINASE 1"/>
    <property type="match status" value="1"/>
</dbReference>
<feature type="binding site" evidence="3">
    <location>
        <position position="605"/>
    </location>
    <ligand>
        <name>ATP</name>
        <dbReference type="ChEBI" id="CHEBI:30616"/>
    </ligand>
</feature>
<dbReference type="GO" id="GO:0007169">
    <property type="term" value="P:cell surface receptor protein tyrosine kinase signaling pathway"/>
    <property type="evidence" value="ECO:0007669"/>
    <property type="project" value="TreeGrafter"/>
</dbReference>
<keyword evidence="5" id="KW-0472">Membrane</keyword>